<protein>
    <recommendedName>
        <fullName evidence="2">CoA activase</fullName>
    </recommendedName>
</protein>
<gene>
    <name evidence="1" type="ORF">S01H1_74900</name>
</gene>
<feature type="non-terminal residue" evidence="1">
    <location>
        <position position="1"/>
    </location>
</feature>
<dbReference type="AlphaFoldDB" id="X0XQQ0"/>
<comment type="caution">
    <text evidence="1">The sequence shown here is derived from an EMBL/GenBank/DDBJ whole genome shotgun (WGS) entry which is preliminary data.</text>
</comment>
<evidence type="ECO:0000313" key="1">
    <source>
        <dbReference type="EMBL" id="GAG45585.1"/>
    </source>
</evidence>
<dbReference type="PANTHER" id="PTHR32329:SF2">
    <property type="entry name" value="BIFUNCTIONAL PROTEIN [INCLUDES 2-HYDROXYACYL-COA DEHYDRATASE (N-TER) AND ITS ACTIVATOR DOMAIN (C_TERM)"/>
    <property type="match status" value="1"/>
</dbReference>
<dbReference type="PANTHER" id="PTHR32329">
    <property type="entry name" value="BIFUNCTIONAL PROTEIN [INCLUDES 2-HYDROXYACYL-COA DEHYDRATASE (N-TER) AND ITS ACTIVATOR DOMAIN (C_TERM)-RELATED"/>
    <property type="match status" value="1"/>
</dbReference>
<dbReference type="EMBL" id="BARS01050139">
    <property type="protein sequence ID" value="GAG45585.1"/>
    <property type="molecule type" value="Genomic_DNA"/>
</dbReference>
<reference evidence="1" key="1">
    <citation type="journal article" date="2014" name="Front. Microbiol.">
        <title>High frequency of phylogenetically diverse reductive dehalogenase-homologous genes in deep subseafloor sedimentary metagenomes.</title>
        <authorList>
            <person name="Kawai M."/>
            <person name="Futagami T."/>
            <person name="Toyoda A."/>
            <person name="Takaki Y."/>
            <person name="Nishi S."/>
            <person name="Hori S."/>
            <person name="Arai W."/>
            <person name="Tsubouchi T."/>
            <person name="Morono Y."/>
            <person name="Uchiyama I."/>
            <person name="Ito T."/>
            <person name="Fujiyama A."/>
            <person name="Inagaki F."/>
            <person name="Takami H."/>
        </authorList>
    </citation>
    <scope>NUCLEOTIDE SEQUENCE</scope>
    <source>
        <strain evidence="1">Expedition CK06-06</strain>
    </source>
</reference>
<sequence length="239" mass="27021">IKDLGSAFRRTAWYGIAAVDLLQKLLWRTRPHELHPGETEAIYREALREIEAALTQGGIKKLLEILPGIVEQFREVEHRERERPLIGIVGEIYLRANPFSNAGLVSLVEELGGEARVSPFGEWLSYTFYKKLGDTRLRGEWFAHIKARLESLVLRHDEHRLAQAFDRGLPGWELEEPPTEVVVGHSEPYISEAYRGEAVLTVGKSVDFALKDFDGIINVMPFSCMPGTMVAAVSTRVKR</sequence>
<name>X0XQQ0_9ZZZZ</name>
<organism evidence="1">
    <name type="scientific">marine sediment metagenome</name>
    <dbReference type="NCBI Taxonomy" id="412755"/>
    <lineage>
        <taxon>unclassified sequences</taxon>
        <taxon>metagenomes</taxon>
        <taxon>ecological metagenomes</taxon>
    </lineage>
</organism>
<dbReference type="InterPro" id="IPR051805">
    <property type="entry name" value="Dehydratase_Activator_Redct"/>
</dbReference>
<feature type="non-terminal residue" evidence="1">
    <location>
        <position position="239"/>
    </location>
</feature>
<proteinExistence type="predicted"/>
<evidence type="ECO:0008006" key="2">
    <source>
        <dbReference type="Google" id="ProtNLM"/>
    </source>
</evidence>
<accession>X0XQQ0</accession>